<dbReference type="Gene3D" id="1.20.1250.20">
    <property type="entry name" value="MFS general substrate transporter like domains"/>
    <property type="match status" value="2"/>
</dbReference>
<dbReference type="Proteomes" id="UP001605989">
    <property type="component" value="Unassembled WGS sequence"/>
</dbReference>
<keyword evidence="3 6" id="KW-0812">Transmembrane</keyword>
<proteinExistence type="predicted"/>
<feature type="transmembrane region" description="Helical" evidence="6">
    <location>
        <begin position="47"/>
        <end position="65"/>
    </location>
</feature>
<gene>
    <name evidence="8" type="ORF">ACGTZG_11890</name>
    <name evidence="9" type="ORF">HF872_07715</name>
</gene>
<accession>A0A848BS49</accession>
<dbReference type="AlphaFoldDB" id="A0A848BS49"/>
<dbReference type="PANTHER" id="PTHR43129:SF1">
    <property type="entry name" value="FOSMIDOMYCIN RESISTANCE PROTEIN"/>
    <property type="match status" value="1"/>
</dbReference>
<dbReference type="EMBL" id="JABAFG010000011">
    <property type="protein sequence ID" value="NME28512.1"/>
    <property type="molecule type" value="Genomic_DNA"/>
</dbReference>
<keyword evidence="4 6" id="KW-1133">Transmembrane helix</keyword>
<dbReference type="GO" id="GO:0005886">
    <property type="term" value="C:plasma membrane"/>
    <property type="evidence" value="ECO:0007669"/>
    <property type="project" value="UniProtKB-SubCell"/>
</dbReference>
<dbReference type="EMBL" id="JBIEKR010000011">
    <property type="protein sequence ID" value="MFG6273886.1"/>
    <property type="molecule type" value="Genomic_DNA"/>
</dbReference>
<reference evidence="9 10" key="1">
    <citation type="submission" date="2020-04" db="EMBL/GenBank/DDBJ databases">
        <authorList>
            <person name="Hitch T.C.A."/>
            <person name="Wylensek D."/>
            <person name="Clavel T."/>
        </authorList>
    </citation>
    <scope>NUCLEOTIDE SEQUENCE [LARGE SCALE GENOMIC DNA]</scope>
    <source>
        <strain evidence="9 10">Oil-RF-744-FAT-WT-6-1</strain>
    </source>
</reference>
<name>A0A848BS49_9FIRM</name>
<keyword evidence="2" id="KW-0813">Transport</keyword>
<feature type="transmembrane region" description="Helical" evidence="6">
    <location>
        <begin position="329"/>
        <end position="351"/>
    </location>
</feature>
<dbReference type="KEGG" id="mhw:ACT01_05370"/>
<evidence type="ECO:0000256" key="4">
    <source>
        <dbReference type="ARBA" id="ARBA00022989"/>
    </source>
</evidence>
<dbReference type="Proteomes" id="UP000591071">
    <property type="component" value="Unassembled WGS sequence"/>
</dbReference>
<dbReference type="SUPFAM" id="SSF103473">
    <property type="entry name" value="MFS general substrate transporter"/>
    <property type="match status" value="1"/>
</dbReference>
<comment type="subcellular location">
    <subcellularLocation>
        <location evidence="1">Cell membrane</location>
        <topology evidence="1">Multi-pass membrane protein</topology>
    </subcellularLocation>
</comment>
<keyword evidence="5 6" id="KW-0472">Membrane</keyword>
<dbReference type="PANTHER" id="PTHR43129">
    <property type="entry name" value="FOSMIDOMYCIN RESISTANCE PROTEIN"/>
    <property type="match status" value="1"/>
</dbReference>
<dbReference type="InterPro" id="IPR020846">
    <property type="entry name" value="MFS_dom"/>
</dbReference>
<feature type="transmembrane region" description="Helical" evidence="6">
    <location>
        <begin position="20"/>
        <end position="40"/>
    </location>
</feature>
<feature type="transmembrane region" description="Helical" evidence="6">
    <location>
        <begin position="272"/>
        <end position="291"/>
    </location>
</feature>
<dbReference type="CDD" id="cd17478">
    <property type="entry name" value="MFS_FsR"/>
    <property type="match status" value="1"/>
</dbReference>
<dbReference type="RefSeq" id="WP_113855498.1">
    <property type="nucleotide sequence ID" value="NZ_CP011940.1"/>
</dbReference>
<comment type="caution">
    <text evidence="9">The sequence shown here is derived from an EMBL/GenBank/DDBJ whole genome shotgun (WGS) entry which is preliminary data.</text>
</comment>
<reference evidence="8 11" key="2">
    <citation type="submission" date="2024-10" db="EMBL/GenBank/DDBJ databases">
        <authorList>
            <person name="Sang B.-I."/>
            <person name="Prabhaharan D."/>
        </authorList>
    </citation>
    <scope>NUCLEOTIDE SEQUENCE [LARGE SCALE GENOMIC DNA]</scope>
    <source>
        <strain evidence="8 11">MH</strain>
    </source>
</reference>
<evidence type="ECO:0000313" key="9">
    <source>
        <dbReference type="EMBL" id="NME28512.1"/>
    </source>
</evidence>
<feature type="transmembrane region" description="Helical" evidence="6">
    <location>
        <begin position="363"/>
        <end position="383"/>
    </location>
</feature>
<evidence type="ECO:0000259" key="7">
    <source>
        <dbReference type="PROSITE" id="PS50850"/>
    </source>
</evidence>
<evidence type="ECO:0000313" key="11">
    <source>
        <dbReference type="Proteomes" id="UP001605989"/>
    </source>
</evidence>
<feature type="transmembrane region" description="Helical" evidence="6">
    <location>
        <begin position="212"/>
        <end position="235"/>
    </location>
</feature>
<evidence type="ECO:0000256" key="3">
    <source>
        <dbReference type="ARBA" id="ARBA00022692"/>
    </source>
</evidence>
<feature type="domain" description="Major facilitator superfamily (MFS) profile" evidence="7">
    <location>
        <begin position="1"/>
        <end position="386"/>
    </location>
</feature>
<evidence type="ECO:0000313" key="10">
    <source>
        <dbReference type="Proteomes" id="UP000591071"/>
    </source>
</evidence>
<organism evidence="9 10">
    <name type="scientific">Megasphaera hexanoica</name>
    <dbReference type="NCBI Taxonomy" id="1675036"/>
    <lineage>
        <taxon>Bacteria</taxon>
        <taxon>Bacillati</taxon>
        <taxon>Bacillota</taxon>
        <taxon>Negativicutes</taxon>
        <taxon>Veillonellales</taxon>
        <taxon>Veillonellaceae</taxon>
        <taxon>Megasphaera</taxon>
    </lineage>
</organism>
<evidence type="ECO:0000256" key="5">
    <source>
        <dbReference type="ARBA" id="ARBA00023136"/>
    </source>
</evidence>
<evidence type="ECO:0000256" key="2">
    <source>
        <dbReference type="ARBA" id="ARBA00022448"/>
    </source>
</evidence>
<feature type="transmembrane region" description="Helical" evidence="6">
    <location>
        <begin position="85"/>
        <end position="111"/>
    </location>
</feature>
<evidence type="ECO:0000256" key="1">
    <source>
        <dbReference type="ARBA" id="ARBA00004651"/>
    </source>
</evidence>
<dbReference type="InterPro" id="IPR036259">
    <property type="entry name" value="MFS_trans_sf"/>
</dbReference>
<evidence type="ECO:0000313" key="8">
    <source>
        <dbReference type="EMBL" id="MFG6273886.1"/>
    </source>
</evidence>
<feature type="transmembrane region" description="Helical" evidence="6">
    <location>
        <begin position="131"/>
        <end position="152"/>
    </location>
</feature>
<sequence length="392" mass="41862">MKKLDPHVYLFTMGHFSVDWAQGGIPALLPYFITACQLNYQQAAGIIFANILLSSVTQPLIGYYSDRISKPWLVPLGPVLSGLSLTALAFTTNYWVILFCSMISGLGGSLFHPEAARMVNRIAGSLKGQALGSFSVGGNAGFAIGPMVAGFSAYTFDIHGLVLYGIVNVIVAAILYHSMPTILTMAAAADKAEAKAHPGASHENDWGAFSKLTVVIFARSIGFTLCNTFIPIYWITILGATPSTGSMALSILFSMGVVITFLGGIMADRFGFIRVMRGSFLIMVPAMFFLVNSSQLWLATLLLLPVAFSLFAPYSPIVVLGQTYLGKNVGFASGITLGLSTTVGGLLSPVVGWGADLWGVQTAMQILWICAAIGCVFTFLVPVPKAWEEEKV</sequence>
<feature type="transmembrane region" description="Helical" evidence="6">
    <location>
        <begin position="158"/>
        <end position="176"/>
    </location>
</feature>
<dbReference type="PROSITE" id="PS50850">
    <property type="entry name" value="MFS"/>
    <property type="match status" value="1"/>
</dbReference>
<feature type="transmembrane region" description="Helical" evidence="6">
    <location>
        <begin position="297"/>
        <end position="317"/>
    </location>
</feature>
<dbReference type="Pfam" id="PF07690">
    <property type="entry name" value="MFS_1"/>
    <property type="match status" value="1"/>
</dbReference>
<dbReference type="GO" id="GO:0022857">
    <property type="term" value="F:transmembrane transporter activity"/>
    <property type="evidence" value="ECO:0007669"/>
    <property type="project" value="InterPro"/>
</dbReference>
<evidence type="ECO:0000256" key="6">
    <source>
        <dbReference type="SAM" id="Phobius"/>
    </source>
</evidence>
<keyword evidence="11" id="KW-1185">Reference proteome</keyword>
<dbReference type="OrthoDB" id="9770492at2"/>
<protein>
    <submittedName>
        <fullName evidence="9">MFS transporter</fullName>
    </submittedName>
</protein>
<feature type="transmembrane region" description="Helical" evidence="6">
    <location>
        <begin position="247"/>
        <end position="265"/>
    </location>
</feature>
<dbReference type="InterPro" id="IPR011701">
    <property type="entry name" value="MFS"/>
</dbReference>